<dbReference type="GO" id="GO:0055085">
    <property type="term" value="P:transmembrane transport"/>
    <property type="evidence" value="ECO:0007669"/>
    <property type="project" value="InterPro"/>
</dbReference>
<name>A0A4V2UYR5_9HYPH</name>
<dbReference type="NCBIfam" id="NF037995">
    <property type="entry name" value="TRAP_S1"/>
    <property type="match status" value="1"/>
</dbReference>
<dbReference type="InterPro" id="IPR018389">
    <property type="entry name" value="DctP_fam"/>
</dbReference>
<organism evidence="3 4">
    <name type="scientific">Tepidamorphus gemmatus</name>
    <dbReference type="NCBI Taxonomy" id="747076"/>
    <lineage>
        <taxon>Bacteria</taxon>
        <taxon>Pseudomonadati</taxon>
        <taxon>Pseudomonadota</taxon>
        <taxon>Alphaproteobacteria</taxon>
        <taxon>Hyphomicrobiales</taxon>
        <taxon>Tepidamorphaceae</taxon>
        <taxon>Tepidamorphus</taxon>
    </lineage>
</organism>
<protein>
    <submittedName>
        <fullName evidence="3">TRAP-type C4-dicarboxylate transport system substrate-binding protein</fullName>
    </submittedName>
</protein>
<keyword evidence="1 2" id="KW-0732">Signal</keyword>
<dbReference type="Gene3D" id="3.40.190.170">
    <property type="entry name" value="Bacterial extracellular solute-binding protein, family 7"/>
    <property type="match status" value="1"/>
</dbReference>
<dbReference type="EMBL" id="SMAK01000009">
    <property type="protein sequence ID" value="TCT08428.1"/>
    <property type="molecule type" value="Genomic_DNA"/>
</dbReference>
<evidence type="ECO:0000256" key="2">
    <source>
        <dbReference type="SAM" id="SignalP"/>
    </source>
</evidence>
<feature type="chain" id="PRO_5020773366" evidence="2">
    <location>
        <begin position="23"/>
        <end position="355"/>
    </location>
</feature>
<dbReference type="PANTHER" id="PTHR33376:SF15">
    <property type="entry name" value="BLL6794 PROTEIN"/>
    <property type="match status" value="1"/>
</dbReference>
<proteinExistence type="predicted"/>
<keyword evidence="4" id="KW-1185">Reference proteome</keyword>
<dbReference type="Proteomes" id="UP000295678">
    <property type="component" value="Unassembled WGS sequence"/>
</dbReference>
<dbReference type="RefSeq" id="WP_165926917.1">
    <property type="nucleotide sequence ID" value="NZ_SMAK01000009.1"/>
</dbReference>
<evidence type="ECO:0000256" key="1">
    <source>
        <dbReference type="ARBA" id="ARBA00022729"/>
    </source>
</evidence>
<gene>
    <name evidence="3" type="ORF">EDC22_109104</name>
</gene>
<feature type="signal peptide" evidence="2">
    <location>
        <begin position="1"/>
        <end position="22"/>
    </location>
</feature>
<dbReference type="Pfam" id="PF03480">
    <property type="entry name" value="DctP"/>
    <property type="match status" value="1"/>
</dbReference>
<reference evidence="3 4" key="1">
    <citation type="submission" date="2019-03" db="EMBL/GenBank/DDBJ databases">
        <title>Genomic Encyclopedia of Type Strains, Phase IV (KMG-IV): sequencing the most valuable type-strain genomes for metagenomic binning, comparative biology and taxonomic classification.</title>
        <authorList>
            <person name="Goeker M."/>
        </authorList>
    </citation>
    <scope>NUCLEOTIDE SEQUENCE [LARGE SCALE GENOMIC DNA]</scope>
    <source>
        <strain evidence="3 4">DSM 19345</strain>
    </source>
</reference>
<evidence type="ECO:0000313" key="3">
    <source>
        <dbReference type="EMBL" id="TCT08428.1"/>
    </source>
</evidence>
<evidence type="ECO:0000313" key="4">
    <source>
        <dbReference type="Proteomes" id="UP000295678"/>
    </source>
</evidence>
<dbReference type="AlphaFoldDB" id="A0A4V2UYR5"/>
<accession>A0A4V2UYR5</accession>
<dbReference type="InterPro" id="IPR038404">
    <property type="entry name" value="TRAP_DctP_sf"/>
</dbReference>
<comment type="caution">
    <text evidence="3">The sequence shown here is derived from an EMBL/GenBank/DDBJ whole genome shotgun (WGS) entry which is preliminary data.</text>
</comment>
<dbReference type="PANTHER" id="PTHR33376">
    <property type="match status" value="1"/>
</dbReference>
<sequence length="355" mass="38657">MKCTLRTLTAGIAAATVAAVLAGPVAAQDILVRYASPSAASDPTQEATIWFTEEVTKRTDGRVKFEMYLGNSLVRDQDVMVAIGDGLVEMGKIYTVSYPGQLPLWNMFNLPFTSPSPYVAMNTIHELVDQFQAFDEELAKLNVRALGVIATGGTGIVAKQPIKTVAELNGFKVRARGVQAAAFSAVGAAPVSIPWNDVYEALSKGVVDGSTNYIITTRPIRHNEVSDYYIAAGLGQAIQLELVNRDFWNALPDDIKSIMTETMAEAEQRYAERASKLAIEEREALAREAGPGRMEYIAFPAEERQKWIEASPDFFAEWAAANAGAADTAAIVETYKALEAKYTEKGKELGLVDMW</sequence>